<proteinExistence type="predicted"/>
<dbReference type="PANTHER" id="PTHR31239">
    <property type="entry name" value="NICOLIN 1"/>
    <property type="match status" value="1"/>
</dbReference>
<organism evidence="1">
    <name type="scientific">Graphocephala atropunctata</name>
    <dbReference type="NCBI Taxonomy" id="36148"/>
    <lineage>
        <taxon>Eukaryota</taxon>
        <taxon>Metazoa</taxon>
        <taxon>Ecdysozoa</taxon>
        <taxon>Arthropoda</taxon>
        <taxon>Hexapoda</taxon>
        <taxon>Insecta</taxon>
        <taxon>Pterygota</taxon>
        <taxon>Neoptera</taxon>
        <taxon>Paraneoptera</taxon>
        <taxon>Hemiptera</taxon>
        <taxon>Auchenorrhyncha</taxon>
        <taxon>Membracoidea</taxon>
        <taxon>Cicadellidae</taxon>
        <taxon>Cicadellinae</taxon>
        <taxon>Cicadellini</taxon>
        <taxon>Graphocephala</taxon>
    </lineage>
</organism>
<accession>A0A1B6LRY6</accession>
<dbReference type="GO" id="GO:0005654">
    <property type="term" value="C:nucleoplasm"/>
    <property type="evidence" value="ECO:0007669"/>
    <property type="project" value="TreeGrafter"/>
</dbReference>
<name>A0A1B6LRY6_9HEMI</name>
<evidence type="ECO:0000313" key="1">
    <source>
        <dbReference type="EMBL" id="JAT26462.1"/>
    </source>
</evidence>
<sequence length="204" mass="23061">MFARQTVEFSVKGPVSLILDEEQIALPGCAILDINFNRPSQIGELVFRNYYTAWVSVLARYDGVPTGQKEPGWKVAVTRKVLMPSPHHENGSQDIVSVAATESQLRWRKVLAMRLVLRQPSPEWRVFHVEELNVYGDLPRLAPTTTNNPFEKYDKLLELVRQQTLKALHWTPVPPPLSTDSTQPASVLLKNTSSAYEITKLPQT</sequence>
<dbReference type="InterPro" id="IPR040235">
    <property type="entry name" value="Nicolin-1"/>
</dbReference>
<protein>
    <submittedName>
        <fullName evidence="1">Uncharacterized protein</fullName>
    </submittedName>
</protein>
<reference evidence="1" key="1">
    <citation type="submission" date="2015-11" db="EMBL/GenBank/DDBJ databases">
        <title>De novo transcriptome assembly of four potential Pierce s Disease insect vectors from Arizona vineyards.</title>
        <authorList>
            <person name="Tassone E.E."/>
        </authorList>
    </citation>
    <scope>NUCLEOTIDE SEQUENCE</scope>
</reference>
<dbReference type="EMBL" id="GEBQ01013515">
    <property type="protein sequence ID" value="JAT26462.1"/>
    <property type="molecule type" value="Transcribed_RNA"/>
</dbReference>
<dbReference type="AlphaFoldDB" id="A0A1B6LRY6"/>
<dbReference type="PANTHER" id="PTHR31239:SF2">
    <property type="entry name" value="NICOLIN-1"/>
    <property type="match status" value="1"/>
</dbReference>
<gene>
    <name evidence="1" type="ORF">g.53491</name>
</gene>